<keyword evidence="2" id="KW-1185">Reference proteome</keyword>
<organism evidence="1 2">
    <name type="scientific">Prevotella pectinovora</name>
    <dbReference type="NCBI Taxonomy" id="1602169"/>
    <lineage>
        <taxon>Bacteria</taxon>
        <taxon>Pseudomonadati</taxon>
        <taxon>Bacteroidota</taxon>
        <taxon>Bacteroidia</taxon>
        <taxon>Bacteroidales</taxon>
        <taxon>Prevotellaceae</taxon>
        <taxon>Prevotella</taxon>
    </lineage>
</organism>
<proteinExistence type="predicted"/>
<evidence type="ECO:0000313" key="1">
    <source>
        <dbReference type="EMBL" id="KIP60536.1"/>
    </source>
</evidence>
<dbReference type="InterPro" id="IPR013783">
    <property type="entry name" value="Ig-like_fold"/>
</dbReference>
<dbReference type="NCBIfam" id="TIGR04183">
    <property type="entry name" value="Por_Secre_tail"/>
    <property type="match status" value="1"/>
</dbReference>
<reference evidence="1 2" key="1">
    <citation type="submission" date="2015-01" db="EMBL/GenBank/DDBJ databases">
        <title>Comparative genomics of non-oral Prevotella species.</title>
        <authorList>
            <person name="Accetto T."/>
            <person name="Nograsek B."/>
            <person name="Avgustin G."/>
        </authorList>
    </citation>
    <scope>NUCLEOTIDE SEQUENCE [LARGE SCALE GENOMIC DNA]</scope>
    <source>
        <strain evidence="1 2">P5-119</strain>
    </source>
</reference>
<protein>
    <submittedName>
        <fullName evidence="1">Uncharacterized protein</fullName>
    </submittedName>
</protein>
<dbReference type="SUPFAM" id="SSF63825">
    <property type="entry name" value="YWTD domain"/>
    <property type="match status" value="1"/>
</dbReference>
<dbReference type="Gene3D" id="2.60.120.260">
    <property type="entry name" value="Galactose-binding domain-like"/>
    <property type="match status" value="1"/>
</dbReference>
<dbReference type="EMBL" id="JXQK01000080">
    <property type="protein sequence ID" value="KIP60536.1"/>
    <property type="molecule type" value="Genomic_DNA"/>
</dbReference>
<accession>A0A0D0IRT0</accession>
<dbReference type="AlphaFoldDB" id="A0A0D0IRT0"/>
<gene>
    <name evidence="1" type="ORF">ST44_11075</name>
</gene>
<dbReference type="Proteomes" id="UP000032046">
    <property type="component" value="Unassembled WGS sequence"/>
</dbReference>
<dbReference type="Gene3D" id="2.60.40.10">
    <property type="entry name" value="Immunoglobulins"/>
    <property type="match status" value="1"/>
</dbReference>
<sequence length="1019" mass="111339">MITGLLLCAGHMAYAQSTYKSFAEATINSVSPNGSYVVGNNLGYDNVTNFSSFVYSTADGKINWRTEYDEDNYDNTGKFQAVNSNGAIAGAMKDKDHLLAIENGGYIMGQNGKRPNKSGYDADVTYVPIVTAAVWKDDKTYKLGMGNHTIDELGDETDGTYATAISEDGNTVTGYLQSWWMKIIPCLWTYNADSDSYTYQELTLPKGFSRASATGISADGSIIIGEGTQNGYTYPIVWTSATQPTAISLGDSPYSDATAVAISPNGSYVLMHGNGYGVVSKLAIYDTTTGHFAEIALPDADNTYQCKGLAITDSGDVFCTISDNVDYTDKLYYYNKASETLADIDYYLSKAATDISNLPSLVRDKVVSVSADGKVIAGNSSYSGGWVITLASTEAVIITAPQPTAFFYSGYDQVTLRWEACQNVPEGAVINNYKVYIDDQLAATIDAAAATDGKFSYTHTVRTGTHNAYIMATATYNGNEIESATSETISTYLSAKNDLPLYDNFDEATLDPNGNPVPGNDYWRAERLLGDDACLVKWSIDANNYENATPYLCTTSINTTPWSSVVTSPFLTSEDADKLYVSFYTGYTLVNTPDQDLDSDYLDVEYALDGENWITVKSICADDLDPYSWNFFKVDLDKSLTGKPFQIRFNAHGEGRSTLRWNLDCIGISDVLEGKTPSALKAMENADKSVQLMWHNSIGTYEASYLQSRNVITDFCVGSEGEPLITAIDLEPAQLANHEGEYISGVSTFIYDNPYIETIMATQAEAIVYVDGKEVTRQTFANSFNEPVSSCVKLSAPVKIESGKTYRVAVRIFNYDALQTPAYYQSSEHFVPGKSDLYSEDEGKTWNKLSDVYTTEEERLLGQCIWPIRALITDGTIDGEPAYDDQLMAYNVYRNGEQLNHTPVFVAHPYFIDQAPVSGATYTVQAFYKDGRVSECTTAVDVTPSAINSLFKGNDITVSQNGNALTISGAYDHAELLGTNGTRIAQGRGSMHISNLPAGIYLLRVNANGNSQVQKVIIK</sequence>
<name>A0A0D0IRT0_9BACT</name>
<dbReference type="InterPro" id="IPR026444">
    <property type="entry name" value="Secre_tail"/>
</dbReference>
<comment type="caution">
    <text evidence="1">The sequence shown here is derived from an EMBL/GenBank/DDBJ whole genome shotgun (WGS) entry which is preliminary data.</text>
</comment>
<evidence type="ECO:0000313" key="2">
    <source>
        <dbReference type="Proteomes" id="UP000032046"/>
    </source>
</evidence>